<evidence type="ECO:0000313" key="9">
    <source>
        <dbReference type="EMBL" id="NYJ04088.1"/>
    </source>
</evidence>
<evidence type="ECO:0000256" key="7">
    <source>
        <dbReference type="SAM" id="MobiDB-lite"/>
    </source>
</evidence>
<name>A0A853CCF4_9ACTN</name>
<keyword evidence="2" id="KW-0479">Metal-binding</keyword>
<keyword evidence="3" id="KW-0408">Iron</keyword>
<evidence type="ECO:0000256" key="6">
    <source>
        <dbReference type="ARBA" id="ARBA00038001"/>
    </source>
</evidence>
<dbReference type="InterPro" id="IPR017941">
    <property type="entry name" value="Rieske_2Fe-2S"/>
</dbReference>
<feature type="region of interest" description="Disordered" evidence="7">
    <location>
        <begin position="111"/>
        <end position="134"/>
    </location>
</feature>
<organism evidence="9 10">
    <name type="scientific">Petropleomorpha daqingensis</name>
    <dbReference type="NCBI Taxonomy" id="2026353"/>
    <lineage>
        <taxon>Bacteria</taxon>
        <taxon>Bacillati</taxon>
        <taxon>Actinomycetota</taxon>
        <taxon>Actinomycetes</taxon>
        <taxon>Geodermatophilales</taxon>
        <taxon>Geodermatophilaceae</taxon>
        <taxon>Petropleomorpha</taxon>
    </lineage>
</organism>
<dbReference type="GO" id="GO:0004497">
    <property type="term" value="F:monooxygenase activity"/>
    <property type="evidence" value="ECO:0007669"/>
    <property type="project" value="UniProtKB-ARBA"/>
</dbReference>
<dbReference type="InterPro" id="IPR036922">
    <property type="entry name" value="Rieske_2Fe-2S_sf"/>
</dbReference>
<evidence type="ECO:0000313" key="10">
    <source>
        <dbReference type="Proteomes" id="UP000541969"/>
    </source>
</evidence>
<feature type="domain" description="Rieske" evidence="8">
    <location>
        <begin position="14"/>
        <end position="110"/>
    </location>
</feature>
<reference evidence="9 10" key="1">
    <citation type="submission" date="2020-07" db="EMBL/GenBank/DDBJ databases">
        <title>Sequencing the genomes of 1000 actinobacteria strains.</title>
        <authorList>
            <person name="Klenk H.-P."/>
        </authorList>
    </citation>
    <scope>NUCLEOTIDE SEQUENCE [LARGE SCALE GENOMIC DNA]</scope>
    <source>
        <strain evidence="9 10">DSM 104001</strain>
    </source>
</reference>
<keyword evidence="10" id="KW-1185">Reference proteome</keyword>
<dbReference type="GO" id="GO:0106316">
    <property type="term" value="F:nitrite reductase (NADH) activity"/>
    <property type="evidence" value="ECO:0007669"/>
    <property type="project" value="UniProtKB-EC"/>
</dbReference>
<evidence type="ECO:0000256" key="1">
    <source>
        <dbReference type="ARBA" id="ARBA00022714"/>
    </source>
</evidence>
<dbReference type="PROSITE" id="PS51296">
    <property type="entry name" value="RIESKE"/>
    <property type="match status" value="1"/>
</dbReference>
<keyword evidence="1" id="KW-0001">2Fe-2S</keyword>
<dbReference type="RefSeq" id="WP_218859126.1">
    <property type="nucleotide sequence ID" value="NZ_JACBZT010000001.1"/>
</dbReference>
<comment type="cofactor">
    <cofactor evidence="5">
        <name>[2Fe-2S] cluster</name>
        <dbReference type="ChEBI" id="CHEBI:190135"/>
    </cofactor>
</comment>
<dbReference type="Gene3D" id="2.102.10.10">
    <property type="entry name" value="Rieske [2Fe-2S] iron-sulphur domain"/>
    <property type="match status" value="1"/>
</dbReference>
<dbReference type="GO" id="GO:0016705">
    <property type="term" value="F:oxidoreductase activity, acting on paired donors, with incorporation or reduction of molecular oxygen"/>
    <property type="evidence" value="ECO:0007669"/>
    <property type="project" value="UniProtKB-ARBA"/>
</dbReference>
<dbReference type="AlphaFoldDB" id="A0A853CCF4"/>
<accession>A0A853CCF4</accession>
<dbReference type="Proteomes" id="UP000541969">
    <property type="component" value="Unassembled WGS sequence"/>
</dbReference>
<evidence type="ECO:0000256" key="5">
    <source>
        <dbReference type="ARBA" id="ARBA00034078"/>
    </source>
</evidence>
<dbReference type="PANTHER" id="PTHR21496">
    <property type="entry name" value="FERREDOXIN-RELATED"/>
    <property type="match status" value="1"/>
</dbReference>
<dbReference type="GO" id="GO:0051537">
    <property type="term" value="F:2 iron, 2 sulfur cluster binding"/>
    <property type="evidence" value="ECO:0007669"/>
    <property type="project" value="UniProtKB-KW"/>
</dbReference>
<dbReference type="SUPFAM" id="SSF50022">
    <property type="entry name" value="ISP domain"/>
    <property type="match status" value="1"/>
</dbReference>
<evidence type="ECO:0000256" key="4">
    <source>
        <dbReference type="ARBA" id="ARBA00023014"/>
    </source>
</evidence>
<keyword evidence="9" id="KW-0560">Oxidoreductase</keyword>
<comment type="similarity">
    <text evidence="6">Belongs to the bacterial ring-hydroxylating dioxygenase ferredoxin component family.</text>
</comment>
<gene>
    <name evidence="9" type="ORF">GGQ55_000366</name>
</gene>
<dbReference type="PANTHER" id="PTHR21496:SF0">
    <property type="entry name" value="RIESKE DOMAIN-CONTAINING PROTEIN"/>
    <property type="match status" value="1"/>
</dbReference>
<dbReference type="GO" id="GO:0046872">
    <property type="term" value="F:metal ion binding"/>
    <property type="evidence" value="ECO:0007669"/>
    <property type="project" value="UniProtKB-KW"/>
</dbReference>
<feature type="compositionally biased region" description="Polar residues" evidence="7">
    <location>
        <begin position="123"/>
        <end position="134"/>
    </location>
</feature>
<sequence>MTQPALPTTPADGGSWVHVADLKDVGRRKRKQVEVGGCPIALFLVDDEVFAVDDTCIHQEKSLAKGTLLNGQVICPGHQWRFDPRTGEPQDQDGRLATYAVQVTEEGAVLVDPNPATPRVPTTAESAITSGGAS</sequence>
<dbReference type="EMBL" id="JACBZT010000001">
    <property type="protein sequence ID" value="NYJ04088.1"/>
    <property type="molecule type" value="Genomic_DNA"/>
</dbReference>
<comment type="caution">
    <text evidence="9">The sequence shown here is derived from an EMBL/GenBank/DDBJ whole genome shotgun (WGS) entry which is preliminary data.</text>
</comment>
<protein>
    <submittedName>
        <fullName evidence="9">Nitrite reductase (NADH) small subunit</fullName>
        <ecNumber evidence="9">1.7.1.15</ecNumber>
    </submittedName>
</protein>
<dbReference type="EC" id="1.7.1.15" evidence="9"/>
<evidence type="ECO:0000256" key="3">
    <source>
        <dbReference type="ARBA" id="ARBA00023004"/>
    </source>
</evidence>
<keyword evidence="4" id="KW-0411">Iron-sulfur</keyword>
<evidence type="ECO:0000259" key="8">
    <source>
        <dbReference type="PROSITE" id="PS51296"/>
    </source>
</evidence>
<evidence type="ECO:0000256" key="2">
    <source>
        <dbReference type="ARBA" id="ARBA00022723"/>
    </source>
</evidence>
<proteinExistence type="inferred from homology"/>
<dbReference type="Pfam" id="PF00355">
    <property type="entry name" value="Rieske"/>
    <property type="match status" value="1"/>
</dbReference>